<dbReference type="GO" id="GO:0140359">
    <property type="term" value="F:ABC-type transporter activity"/>
    <property type="evidence" value="ECO:0007669"/>
    <property type="project" value="InterPro"/>
</dbReference>
<dbReference type="SUPFAM" id="SSF52540">
    <property type="entry name" value="P-loop containing nucleoside triphosphate hydrolases"/>
    <property type="match status" value="1"/>
</dbReference>
<dbReference type="PANTHER" id="PTHR46743">
    <property type="entry name" value="TEICHOIC ACIDS EXPORT ATP-BINDING PROTEIN TAGH"/>
    <property type="match status" value="1"/>
</dbReference>
<dbReference type="GO" id="GO:0016887">
    <property type="term" value="F:ATP hydrolysis activity"/>
    <property type="evidence" value="ECO:0007669"/>
    <property type="project" value="InterPro"/>
</dbReference>
<dbReference type="GO" id="GO:0005524">
    <property type="term" value="F:ATP binding"/>
    <property type="evidence" value="ECO:0007669"/>
    <property type="project" value="UniProtKB-KW"/>
</dbReference>
<accession>A0A0G0RHM9</accession>
<evidence type="ECO:0000256" key="3">
    <source>
        <dbReference type="ARBA" id="ARBA00022741"/>
    </source>
</evidence>
<dbReference type="PANTHER" id="PTHR46743:SF2">
    <property type="entry name" value="TEICHOIC ACIDS EXPORT ATP-BINDING PROTEIN TAGH"/>
    <property type="match status" value="1"/>
</dbReference>
<dbReference type="InterPro" id="IPR027417">
    <property type="entry name" value="P-loop_NTPase"/>
</dbReference>
<reference evidence="6 7" key="1">
    <citation type="journal article" date="2015" name="Nature">
        <title>rRNA introns, odd ribosomes, and small enigmatic genomes across a large radiation of phyla.</title>
        <authorList>
            <person name="Brown C.T."/>
            <person name="Hug L.A."/>
            <person name="Thomas B.C."/>
            <person name="Sharon I."/>
            <person name="Castelle C.J."/>
            <person name="Singh A."/>
            <person name="Wilkins M.J."/>
            <person name="Williams K.H."/>
            <person name="Banfield J.F."/>
        </authorList>
    </citation>
    <scope>NUCLEOTIDE SEQUENCE [LARGE SCALE GENOMIC DNA]</scope>
</reference>
<organism evidence="6 7">
    <name type="scientific">Candidatus Curtissbacteria bacterium GW2011_GWA1_40_16</name>
    <dbReference type="NCBI Taxonomy" id="1618405"/>
    <lineage>
        <taxon>Bacteria</taxon>
        <taxon>Candidatus Curtissiibacteriota</taxon>
    </lineage>
</organism>
<dbReference type="EMBL" id="LBYI01000031">
    <property type="protein sequence ID" value="KKR49361.1"/>
    <property type="molecule type" value="Genomic_DNA"/>
</dbReference>
<evidence type="ECO:0000256" key="2">
    <source>
        <dbReference type="ARBA" id="ARBA00022448"/>
    </source>
</evidence>
<keyword evidence="3" id="KW-0547">Nucleotide-binding</keyword>
<evidence type="ECO:0000313" key="6">
    <source>
        <dbReference type="EMBL" id="KKR49361.1"/>
    </source>
</evidence>
<dbReference type="Pfam" id="PF00005">
    <property type="entry name" value="ABC_tran"/>
    <property type="match status" value="1"/>
</dbReference>
<comment type="caution">
    <text evidence="6">The sequence shown here is derived from an EMBL/GenBank/DDBJ whole genome shotgun (WGS) entry which is preliminary data.</text>
</comment>
<protein>
    <recommendedName>
        <fullName evidence="5">ABC transporter domain-containing protein</fullName>
    </recommendedName>
</protein>
<dbReference type="Gene3D" id="3.40.50.300">
    <property type="entry name" value="P-loop containing nucleotide triphosphate hydrolases"/>
    <property type="match status" value="1"/>
</dbReference>
<dbReference type="SMART" id="SM00382">
    <property type="entry name" value="AAA"/>
    <property type="match status" value="1"/>
</dbReference>
<dbReference type="Proteomes" id="UP000034531">
    <property type="component" value="Unassembled WGS sequence"/>
</dbReference>
<evidence type="ECO:0000256" key="4">
    <source>
        <dbReference type="ARBA" id="ARBA00022840"/>
    </source>
</evidence>
<keyword evidence="4" id="KW-0067">ATP-binding</keyword>
<dbReference type="CDD" id="cd03220">
    <property type="entry name" value="ABC_KpsT_Wzt"/>
    <property type="match status" value="1"/>
</dbReference>
<dbReference type="AlphaFoldDB" id="A0A0G0RHM9"/>
<evidence type="ECO:0000256" key="1">
    <source>
        <dbReference type="ARBA" id="ARBA00005417"/>
    </source>
</evidence>
<dbReference type="PROSITE" id="PS50893">
    <property type="entry name" value="ABC_TRANSPORTER_2"/>
    <property type="match status" value="1"/>
</dbReference>
<dbReference type="GO" id="GO:0016020">
    <property type="term" value="C:membrane"/>
    <property type="evidence" value="ECO:0007669"/>
    <property type="project" value="InterPro"/>
</dbReference>
<name>A0A0G0RHM9_9BACT</name>
<gene>
    <name evidence="6" type="ORF">UT84_C0031G0006</name>
</gene>
<proteinExistence type="inferred from homology"/>
<dbReference type="InterPro" id="IPR015860">
    <property type="entry name" value="ABC_transpr_TagH-like"/>
</dbReference>
<dbReference type="InterPro" id="IPR050683">
    <property type="entry name" value="Bact_Polysacc_Export_ATP-bd"/>
</dbReference>
<feature type="domain" description="ABC transporter" evidence="5">
    <location>
        <begin position="6"/>
        <end position="234"/>
    </location>
</feature>
<comment type="similarity">
    <text evidence="1">Belongs to the ABC transporter superfamily.</text>
</comment>
<sequence>MNNIAIKLTNISKRYTIHHEKPTLSERLINGKNEEFWALKNFNLTINKGEIIGMIGPNGSGKTTLLKIISGITNPTSGILKTNGKLVSLIDIQAGFHADLTGEQNIYINGMLLGMSKSEIKSKIGKIVKFADIGKFIDAPLFTYSGGMCLRLGFSVAVNSDPDILIFDEGISAGDQDFQLKIKSKLHSFYLQHKTIIFVTQWIAFLKKNCNKVIIMENGKIKKIGNTSILNSYK</sequence>
<dbReference type="InterPro" id="IPR003593">
    <property type="entry name" value="AAA+_ATPase"/>
</dbReference>
<dbReference type="InterPro" id="IPR003439">
    <property type="entry name" value="ABC_transporter-like_ATP-bd"/>
</dbReference>
<evidence type="ECO:0000313" key="7">
    <source>
        <dbReference type="Proteomes" id="UP000034531"/>
    </source>
</evidence>
<evidence type="ECO:0000259" key="5">
    <source>
        <dbReference type="PROSITE" id="PS50893"/>
    </source>
</evidence>
<keyword evidence="2" id="KW-0813">Transport</keyword>